<dbReference type="PANTHER" id="PTHR14239:SF10">
    <property type="entry name" value="REDUCTASE"/>
    <property type="match status" value="1"/>
</dbReference>
<name>A0A4V2EM18_9PSEU</name>
<sequence length="196" mass="20126">MRIGILGTGNMADALGGQWARRGHDVTIGGRDPGRAADLAQRIGARAGTLAEAAGAADVVLLAVPHAALRSVLAAVPLQGRVVIDCTNPVEHGRLTDDRISVADAAPGARVVKAFNLCHVDVWRMTPPVFGGRPLSVPLCGDAVDVVAPLVEDLGCRPVDAGGLDRIGLLEATAAFMIGLWFAGEDAQAVLPPLPA</sequence>
<dbReference type="RefSeq" id="WP_130475768.1">
    <property type="nucleotide sequence ID" value="NZ_SFCC01000006.1"/>
</dbReference>
<dbReference type="GO" id="GO:0016491">
    <property type="term" value="F:oxidoreductase activity"/>
    <property type="evidence" value="ECO:0007669"/>
    <property type="project" value="UniProtKB-KW"/>
</dbReference>
<dbReference type="EMBL" id="SFCC01000006">
    <property type="protein sequence ID" value="RZQ63515.1"/>
    <property type="molecule type" value="Genomic_DNA"/>
</dbReference>
<protein>
    <submittedName>
        <fullName evidence="3">NADP oxidoreductase</fullName>
    </submittedName>
</protein>
<dbReference type="Pfam" id="PF03807">
    <property type="entry name" value="F420_oxidored"/>
    <property type="match status" value="1"/>
</dbReference>
<dbReference type="OrthoDB" id="5738121at2"/>
<dbReference type="InterPro" id="IPR028939">
    <property type="entry name" value="P5C_Rdtase_cat_N"/>
</dbReference>
<dbReference type="InterPro" id="IPR051267">
    <property type="entry name" value="STEAP_metalloreductase"/>
</dbReference>
<gene>
    <name evidence="3" type="ORF">EWH70_13905</name>
</gene>
<feature type="domain" description="Pyrroline-5-carboxylate reductase catalytic N-terminal" evidence="2">
    <location>
        <begin position="2"/>
        <end position="89"/>
    </location>
</feature>
<proteinExistence type="predicted"/>
<evidence type="ECO:0000259" key="2">
    <source>
        <dbReference type="Pfam" id="PF03807"/>
    </source>
</evidence>
<dbReference type="Proteomes" id="UP000292003">
    <property type="component" value="Unassembled WGS sequence"/>
</dbReference>
<keyword evidence="4" id="KW-1185">Reference proteome</keyword>
<dbReference type="Gene3D" id="3.40.50.720">
    <property type="entry name" value="NAD(P)-binding Rossmann-like Domain"/>
    <property type="match status" value="1"/>
</dbReference>
<keyword evidence="1" id="KW-0560">Oxidoreductase</keyword>
<dbReference type="PANTHER" id="PTHR14239">
    <property type="entry name" value="DUDULIN-RELATED"/>
    <property type="match status" value="1"/>
</dbReference>
<organism evidence="3 4">
    <name type="scientific">Amycolatopsis suaedae</name>
    <dbReference type="NCBI Taxonomy" id="2510978"/>
    <lineage>
        <taxon>Bacteria</taxon>
        <taxon>Bacillati</taxon>
        <taxon>Actinomycetota</taxon>
        <taxon>Actinomycetes</taxon>
        <taxon>Pseudonocardiales</taxon>
        <taxon>Pseudonocardiaceae</taxon>
        <taxon>Amycolatopsis</taxon>
    </lineage>
</organism>
<reference evidence="3 4" key="1">
    <citation type="submission" date="2019-02" db="EMBL/GenBank/DDBJ databases">
        <title>Draft genome sequence of Amycolatopsis sp. 8-3EHSu isolated from roots of Suaeda maritima.</title>
        <authorList>
            <person name="Duangmal K."/>
            <person name="Chantavorakit T."/>
        </authorList>
    </citation>
    <scope>NUCLEOTIDE SEQUENCE [LARGE SCALE GENOMIC DNA]</scope>
    <source>
        <strain evidence="3 4">8-3EHSu</strain>
    </source>
</reference>
<evidence type="ECO:0000313" key="4">
    <source>
        <dbReference type="Proteomes" id="UP000292003"/>
    </source>
</evidence>
<dbReference type="SUPFAM" id="SSF51735">
    <property type="entry name" value="NAD(P)-binding Rossmann-fold domains"/>
    <property type="match status" value="1"/>
</dbReference>
<dbReference type="AlphaFoldDB" id="A0A4V2EM18"/>
<accession>A0A4V2EM18</accession>
<evidence type="ECO:0000256" key="1">
    <source>
        <dbReference type="ARBA" id="ARBA00023002"/>
    </source>
</evidence>
<dbReference type="InterPro" id="IPR036291">
    <property type="entry name" value="NAD(P)-bd_dom_sf"/>
</dbReference>
<comment type="caution">
    <text evidence="3">The sequence shown here is derived from an EMBL/GenBank/DDBJ whole genome shotgun (WGS) entry which is preliminary data.</text>
</comment>
<evidence type="ECO:0000313" key="3">
    <source>
        <dbReference type="EMBL" id="RZQ63515.1"/>
    </source>
</evidence>